<name>A0ABW4CP59_9LACO</name>
<keyword evidence="3" id="KW-1185">Reference proteome</keyword>
<organism evidence="2 3">
    <name type="scientific">Lacticaseibacillus yichunensis</name>
    <dbReference type="NCBI Taxonomy" id="2486015"/>
    <lineage>
        <taxon>Bacteria</taxon>
        <taxon>Bacillati</taxon>
        <taxon>Bacillota</taxon>
        <taxon>Bacilli</taxon>
        <taxon>Lactobacillales</taxon>
        <taxon>Lactobacillaceae</taxon>
        <taxon>Lacticaseibacillus</taxon>
    </lineage>
</organism>
<dbReference type="RefSeq" id="WP_125696037.1">
    <property type="nucleotide sequence ID" value="NZ_JBHTOG010000020.1"/>
</dbReference>
<evidence type="ECO:0000313" key="2">
    <source>
        <dbReference type="EMBL" id="MFD1431974.1"/>
    </source>
</evidence>
<reference evidence="3" key="1">
    <citation type="journal article" date="2019" name="Int. J. Syst. Evol. Microbiol.">
        <title>The Global Catalogue of Microorganisms (GCM) 10K type strain sequencing project: providing services to taxonomists for standard genome sequencing and annotation.</title>
        <authorList>
            <consortium name="The Broad Institute Genomics Platform"/>
            <consortium name="The Broad Institute Genome Sequencing Center for Infectious Disease"/>
            <person name="Wu L."/>
            <person name="Ma J."/>
        </authorList>
    </citation>
    <scope>NUCLEOTIDE SEQUENCE [LARGE SCALE GENOMIC DNA]</scope>
    <source>
        <strain evidence="3">CCM 8947</strain>
    </source>
</reference>
<sequence length="140" mass="15730">MTASQLLDVSFIKLYFVVLEEICRATRVMLLPFWKKRGPLMTIGRLTQDDQTDMHNNSDELTDNDDNTLTGVSASQLASDDRVQTNDRANDETSGAESVVSDFQLNPRQGKQPTSPKRKLKVKVTIRPIQIGLRLPTPTK</sequence>
<evidence type="ECO:0000256" key="1">
    <source>
        <dbReference type="SAM" id="MobiDB-lite"/>
    </source>
</evidence>
<comment type="caution">
    <text evidence="2">The sequence shown here is derived from an EMBL/GenBank/DDBJ whole genome shotgun (WGS) entry which is preliminary data.</text>
</comment>
<evidence type="ECO:0000313" key="3">
    <source>
        <dbReference type="Proteomes" id="UP001597192"/>
    </source>
</evidence>
<feature type="region of interest" description="Disordered" evidence="1">
    <location>
        <begin position="46"/>
        <end position="119"/>
    </location>
</feature>
<gene>
    <name evidence="2" type="ORF">ACFQ47_04675</name>
</gene>
<proteinExistence type="predicted"/>
<accession>A0ABW4CP59</accession>
<feature type="compositionally biased region" description="Basic and acidic residues" evidence="1">
    <location>
        <begin position="79"/>
        <end position="91"/>
    </location>
</feature>
<dbReference type="Proteomes" id="UP001597192">
    <property type="component" value="Unassembled WGS sequence"/>
</dbReference>
<dbReference type="EMBL" id="JBHTOG010000020">
    <property type="protein sequence ID" value="MFD1431974.1"/>
    <property type="molecule type" value="Genomic_DNA"/>
</dbReference>
<feature type="compositionally biased region" description="Polar residues" evidence="1">
    <location>
        <begin position="92"/>
        <end position="115"/>
    </location>
</feature>
<protein>
    <submittedName>
        <fullName evidence="2">Uncharacterized protein</fullName>
    </submittedName>
</protein>